<evidence type="ECO:0000256" key="2">
    <source>
        <dbReference type="ARBA" id="ARBA00022448"/>
    </source>
</evidence>
<dbReference type="RefSeq" id="WP_120326926.1">
    <property type="nucleotide sequence ID" value="NZ_CP108084.1"/>
</dbReference>
<evidence type="ECO:0000256" key="4">
    <source>
        <dbReference type="ARBA" id="ARBA00022692"/>
    </source>
</evidence>
<gene>
    <name evidence="10" type="ORF">D7I43_03650</name>
    <name evidence="11" type="ORF">OG994_07310</name>
</gene>
<reference evidence="11" key="2">
    <citation type="submission" date="2022-10" db="EMBL/GenBank/DDBJ databases">
        <title>The complete genomes of actinobacterial strains from the NBC collection.</title>
        <authorList>
            <person name="Joergensen T.S."/>
            <person name="Alvarez Arevalo M."/>
            <person name="Sterndorff E.B."/>
            <person name="Faurdal D."/>
            <person name="Vuksanovic O."/>
            <person name="Mourched A.-S."/>
            <person name="Charusanti P."/>
            <person name="Shaw S."/>
            <person name="Blin K."/>
            <person name="Weber T."/>
        </authorList>
    </citation>
    <scope>NUCLEOTIDE SEQUENCE</scope>
    <source>
        <strain evidence="11">NBC_00256</strain>
    </source>
</reference>
<proteinExistence type="inferred from homology"/>
<dbReference type="GO" id="GO:0055085">
    <property type="term" value="P:transmembrane transport"/>
    <property type="evidence" value="ECO:0007669"/>
    <property type="project" value="InterPro"/>
</dbReference>
<feature type="domain" description="ABC transmembrane type-1" evidence="9">
    <location>
        <begin position="111"/>
        <end position="304"/>
    </location>
</feature>
<evidence type="ECO:0000256" key="8">
    <source>
        <dbReference type="SAM" id="MobiDB-lite"/>
    </source>
</evidence>
<dbReference type="PANTHER" id="PTHR43744">
    <property type="entry name" value="ABC TRANSPORTER PERMEASE PROTEIN MG189-RELATED-RELATED"/>
    <property type="match status" value="1"/>
</dbReference>
<accession>A0A420F7D8</accession>
<dbReference type="Proteomes" id="UP000285744">
    <property type="component" value="Unassembled WGS sequence"/>
</dbReference>
<feature type="region of interest" description="Disordered" evidence="8">
    <location>
        <begin position="1"/>
        <end position="42"/>
    </location>
</feature>
<dbReference type="Gene3D" id="1.10.3720.10">
    <property type="entry name" value="MetI-like"/>
    <property type="match status" value="1"/>
</dbReference>
<dbReference type="InterPro" id="IPR000515">
    <property type="entry name" value="MetI-like"/>
</dbReference>
<evidence type="ECO:0000256" key="6">
    <source>
        <dbReference type="ARBA" id="ARBA00023136"/>
    </source>
</evidence>
<dbReference type="AlphaFoldDB" id="A0A420F7D8"/>
<evidence type="ECO:0000313" key="10">
    <source>
        <dbReference type="EMBL" id="RKF28839.1"/>
    </source>
</evidence>
<dbReference type="Pfam" id="PF00528">
    <property type="entry name" value="BPD_transp_1"/>
    <property type="match status" value="1"/>
</dbReference>
<reference evidence="10 12" key="1">
    <citation type="journal article" date="2018" name="Int. J. Syst. Evol. Microbiol.">
        <title>Micromonospora globbae sp. nov., an endophytic actinomycete isolated from roots of Globba winitii C. H. Wright.</title>
        <authorList>
            <person name="Kuncharoen N."/>
            <person name="Pittayakhajonwut P."/>
            <person name="Tanasupawat S."/>
        </authorList>
    </citation>
    <scope>NUCLEOTIDE SEQUENCE [LARGE SCALE GENOMIC DNA]</scope>
    <source>
        <strain evidence="10 12">WPS1-2</strain>
    </source>
</reference>
<keyword evidence="6 7" id="KW-0472">Membrane</keyword>
<feature type="transmembrane region" description="Helical" evidence="7">
    <location>
        <begin position="57"/>
        <end position="77"/>
    </location>
</feature>
<dbReference type="InterPro" id="IPR035906">
    <property type="entry name" value="MetI-like_sf"/>
</dbReference>
<feature type="transmembrane region" description="Helical" evidence="7">
    <location>
        <begin position="283"/>
        <end position="304"/>
    </location>
</feature>
<name>A0A420F7D8_9ACTN</name>
<dbReference type="PANTHER" id="PTHR43744:SF8">
    <property type="entry name" value="SN-GLYCEROL-3-PHOSPHATE TRANSPORT SYSTEM PERMEASE PROTEIN UGPE"/>
    <property type="match status" value="1"/>
</dbReference>
<feature type="transmembrane region" description="Helical" evidence="7">
    <location>
        <begin position="146"/>
        <end position="167"/>
    </location>
</feature>
<keyword evidence="4 7" id="KW-0812">Transmembrane</keyword>
<feature type="transmembrane region" description="Helical" evidence="7">
    <location>
        <begin position="107"/>
        <end position="134"/>
    </location>
</feature>
<evidence type="ECO:0000256" key="5">
    <source>
        <dbReference type="ARBA" id="ARBA00022989"/>
    </source>
</evidence>
<evidence type="ECO:0000313" key="12">
    <source>
        <dbReference type="Proteomes" id="UP000285744"/>
    </source>
</evidence>
<dbReference type="SUPFAM" id="SSF161098">
    <property type="entry name" value="MetI-like"/>
    <property type="match status" value="1"/>
</dbReference>
<evidence type="ECO:0000313" key="13">
    <source>
        <dbReference type="Proteomes" id="UP001432190"/>
    </source>
</evidence>
<sequence length="319" mass="34448">MSTHVPTPAGAPVATEPDAGPSAHPLPGAARPAPPRRRPVRRAPTTRVAGLVLRTPYWIFTGSLAVIFLFPLVWTAVSSVSPQAGTNQTDGWGVGNYRTLADYQAGIWQYLANSAFVSLTTVVLTLAISLLGGYAFARFSFPGRNILFLTTLAILMVPYATMLIPLYVLLNELNLQNSLIGVALVLTMFQLPFSTFMMRISFEAIPRELDEAALVDGCSSWAALWRVLLPAVKPGLITVGLFAFLTAWNDFMAPLILINDSDKLTLPLAVSNLRGQVQGVVDYGATEAGVVVLALPCIVLFLLLQRHYVRGFMSGAFKG</sequence>
<dbReference type="EMBL" id="CP108084">
    <property type="protein sequence ID" value="WUP51303.1"/>
    <property type="molecule type" value="Genomic_DNA"/>
</dbReference>
<keyword evidence="3" id="KW-1003">Cell membrane</keyword>
<evidence type="ECO:0000313" key="11">
    <source>
        <dbReference type="EMBL" id="WUP51303.1"/>
    </source>
</evidence>
<evidence type="ECO:0000256" key="3">
    <source>
        <dbReference type="ARBA" id="ARBA00022475"/>
    </source>
</evidence>
<feature type="transmembrane region" description="Helical" evidence="7">
    <location>
        <begin position="179"/>
        <end position="198"/>
    </location>
</feature>
<dbReference type="OrthoDB" id="4821463at2"/>
<keyword evidence="13" id="KW-1185">Reference proteome</keyword>
<comment type="subcellular location">
    <subcellularLocation>
        <location evidence="1 7">Cell membrane</location>
        <topology evidence="1 7">Multi-pass membrane protein</topology>
    </subcellularLocation>
</comment>
<comment type="similarity">
    <text evidence="7">Belongs to the binding-protein-dependent transport system permease family.</text>
</comment>
<dbReference type="EMBL" id="RAQQ01000002">
    <property type="protein sequence ID" value="RKF28839.1"/>
    <property type="molecule type" value="Genomic_DNA"/>
</dbReference>
<evidence type="ECO:0000256" key="7">
    <source>
        <dbReference type="RuleBase" id="RU363032"/>
    </source>
</evidence>
<evidence type="ECO:0000259" key="9">
    <source>
        <dbReference type="PROSITE" id="PS50928"/>
    </source>
</evidence>
<keyword evidence="2 7" id="KW-0813">Transport</keyword>
<dbReference type="Proteomes" id="UP001432190">
    <property type="component" value="Chromosome"/>
</dbReference>
<dbReference type="PROSITE" id="PS50928">
    <property type="entry name" value="ABC_TM1"/>
    <property type="match status" value="1"/>
</dbReference>
<organism evidence="10 12">
    <name type="scientific">Micromonospora globbae</name>
    <dbReference type="NCBI Taxonomy" id="1894969"/>
    <lineage>
        <taxon>Bacteria</taxon>
        <taxon>Bacillati</taxon>
        <taxon>Actinomycetota</taxon>
        <taxon>Actinomycetes</taxon>
        <taxon>Micromonosporales</taxon>
        <taxon>Micromonosporaceae</taxon>
        <taxon>Micromonospora</taxon>
    </lineage>
</organism>
<protein>
    <submittedName>
        <fullName evidence="10">Carbohydrate ABC transporter permease</fullName>
    </submittedName>
</protein>
<evidence type="ECO:0000256" key="1">
    <source>
        <dbReference type="ARBA" id="ARBA00004651"/>
    </source>
</evidence>
<dbReference type="GO" id="GO:0005886">
    <property type="term" value="C:plasma membrane"/>
    <property type="evidence" value="ECO:0007669"/>
    <property type="project" value="UniProtKB-SubCell"/>
</dbReference>
<dbReference type="CDD" id="cd06261">
    <property type="entry name" value="TM_PBP2"/>
    <property type="match status" value="1"/>
</dbReference>
<keyword evidence="5 7" id="KW-1133">Transmembrane helix</keyword>